<comment type="caution">
    <text evidence="1">The sequence shown here is derived from an EMBL/GenBank/DDBJ whole genome shotgun (WGS) entry which is preliminary data.</text>
</comment>
<evidence type="ECO:0000313" key="2">
    <source>
        <dbReference type="Proteomes" id="UP001303046"/>
    </source>
</evidence>
<sequence length="173" mass="20538">MEKSESKWCFWSEIRFFQLVTFHRPIGRSQWIILTIIKEYMRKIYESEGNGLEVFLNADDLALVESRKDLPIHTRNLSFEPKYKIRPNVNQILEHWNLFWDMRELEEMEDTTEERRAFTLPSYYYELLKEKAAENAEEAQVGAEIVETAARMALESIERAERGEFSSTTSSEL</sequence>
<dbReference type="EMBL" id="JAVFWL010000006">
    <property type="protein sequence ID" value="KAK6759412.1"/>
    <property type="molecule type" value="Genomic_DNA"/>
</dbReference>
<reference evidence="1 2" key="1">
    <citation type="submission" date="2023-08" db="EMBL/GenBank/DDBJ databases">
        <title>A Necator americanus chromosomal reference genome.</title>
        <authorList>
            <person name="Ilik V."/>
            <person name="Petrzelkova K.J."/>
            <person name="Pardy F."/>
            <person name="Fuh T."/>
            <person name="Niatou-Singa F.S."/>
            <person name="Gouil Q."/>
            <person name="Baker L."/>
            <person name="Ritchie M.E."/>
            <person name="Jex A.R."/>
            <person name="Gazzola D."/>
            <person name="Li H."/>
            <person name="Toshio Fujiwara R."/>
            <person name="Zhan B."/>
            <person name="Aroian R.V."/>
            <person name="Pafco B."/>
            <person name="Schwarz E.M."/>
        </authorList>
    </citation>
    <scope>NUCLEOTIDE SEQUENCE [LARGE SCALE GENOMIC DNA]</scope>
    <source>
        <strain evidence="1 2">Aroian</strain>
        <tissue evidence="1">Whole animal</tissue>
    </source>
</reference>
<protein>
    <submittedName>
        <fullName evidence="1">Uncharacterized protein</fullName>
    </submittedName>
</protein>
<dbReference type="InterPro" id="IPR012423">
    <property type="entry name" value="Eaf7/MRGBP"/>
</dbReference>
<dbReference type="Proteomes" id="UP001303046">
    <property type="component" value="Unassembled WGS sequence"/>
</dbReference>
<gene>
    <name evidence="1" type="primary">Necator_chrX.g21327</name>
    <name evidence="1" type="ORF">RB195_021166</name>
</gene>
<evidence type="ECO:0000313" key="1">
    <source>
        <dbReference type="EMBL" id="KAK6759412.1"/>
    </source>
</evidence>
<accession>A0ABR1E9M9</accession>
<dbReference type="Pfam" id="PF07904">
    <property type="entry name" value="Eaf7"/>
    <property type="match status" value="1"/>
</dbReference>
<organism evidence="1 2">
    <name type="scientific">Necator americanus</name>
    <name type="common">Human hookworm</name>
    <dbReference type="NCBI Taxonomy" id="51031"/>
    <lineage>
        <taxon>Eukaryota</taxon>
        <taxon>Metazoa</taxon>
        <taxon>Ecdysozoa</taxon>
        <taxon>Nematoda</taxon>
        <taxon>Chromadorea</taxon>
        <taxon>Rhabditida</taxon>
        <taxon>Rhabditina</taxon>
        <taxon>Rhabditomorpha</taxon>
        <taxon>Strongyloidea</taxon>
        <taxon>Ancylostomatidae</taxon>
        <taxon>Bunostominae</taxon>
        <taxon>Necator</taxon>
    </lineage>
</organism>
<proteinExistence type="predicted"/>
<keyword evidence="2" id="KW-1185">Reference proteome</keyword>
<name>A0ABR1E9M9_NECAM</name>